<accession>A0ABR8Y4U0</accession>
<dbReference type="InterPro" id="IPR005642">
    <property type="entry name" value="LysO"/>
</dbReference>
<evidence type="ECO:0000313" key="2">
    <source>
        <dbReference type="EMBL" id="MBD8039223.1"/>
    </source>
</evidence>
<dbReference type="RefSeq" id="WP_022038609.1">
    <property type="nucleotide sequence ID" value="NZ_JACSPP010000004.1"/>
</dbReference>
<reference evidence="2 3" key="1">
    <citation type="submission" date="2020-08" db="EMBL/GenBank/DDBJ databases">
        <title>A Genomic Blueprint of the Chicken Gut Microbiome.</title>
        <authorList>
            <person name="Gilroy R."/>
            <person name="Ravi A."/>
            <person name="Getino M."/>
            <person name="Pursley I."/>
            <person name="Horton D.L."/>
            <person name="Alikhan N.-F."/>
            <person name="Baker D."/>
            <person name="Gharbi K."/>
            <person name="Hall N."/>
            <person name="Watson M."/>
            <person name="Adriaenssens E.M."/>
            <person name="Foster-Nyarko E."/>
            <person name="Jarju S."/>
            <person name="Secka A."/>
            <person name="Antonio M."/>
            <person name="Oren A."/>
            <person name="Chaudhuri R."/>
            <person name="La Ragione R.M."/>
            <person name="Hildebrand F."/>
            <person name="Pallen M.J."/>
        </authorList>
    </citation>
    <scope>NUCLEOTIDE SEQUENCE [LARGE SCALE GENOMIC DNA]</scope>
    <source>
        <strain evidence="2 3">Sa1CVN1</strain>
    </source>
</reference>
<evidence type="ECO:0000256" key="1">
    <source>
        <dbReference type="SAM" id="Phobius"/>
    </source>
</evidence>
<name>A0ABR8Y4U0_9BACT</name>
<evidence type="ECO:0000313" key="3">
    <source>
        <dbReference type="Proteomes" id="UP000620874"/>
    </source>
</evidence>
<dbReference type="Proteomes" id="UP000620874">
    <property type="component" value="Unassembled WGS sequence"/>
</dbReference>
<protein>
    <submittedName>
        <fullName evidence="2">LysO family transporter</fullName>
    </submittedName>
</protein>
<keyword evidence="1" id="KW-0472">Membrane</keyword>
<sequence>MFTVLFLLFIGIGIGYVFRRVTFLHQVEKTVSYTVLLMLFVFGISIGSNDELVSNLDKFGYQAAFLAVLGTMGSLVGGYFAYRFLFKKERRNDEE</sequence>
<feature type="transmembrane region" description="Helical" evidence="1">
    <location>
        <begin position="30"/>
        <end position="47"/>
    </location>
</feature>
<dbReference type="EMBL" id="JACSPP010000004">
    <property type="protein sequence ID" value="MBD8039223.1"/>
    <property type="molecule type" value="Genomic_DNA"/>
</dbReference>
<gene>
    <name evidence="2" type="ORF">H9625_01945</name>
</gene>
<keyword evidence="1" id="KW-0812">Transmembrane</keyword>
<feature type="transmembrane region" description="Helical" evidence="1">
    <location>
        <begin position="59"/>
        <end position="82"/>
    </location>
</feature>
<comment type="caution">
    <text evidence="2">The sequence shown here is derived from an EMBL/GenBank/DDBJ whole genome shotgun (WGS) entry which is preliminary data.</text>
</comment>
<proteinExistence type="predicted"/>
<keyword evidence="1" id="KW-1133">Transmembrane helix</keyword>
<organism evidence="2 3">
    <name type="scientific">Phocaeicola intestinalis</name>
    <dbReference type="NCBI Taxonomy" id="2762212"/>
    <lineage>
        <taxon>Bacteria</taxon>
        <taxon>Pseudomonadati</taxon>
        <taxon>Bacteroidota</taxon>
        <taxon>Bacteroidia</taxon>
        <taxon>Bacteroidales</taxon>
        <taxon>Bacteroidaceae</taxon>
        <taxon>Phocaeicola</taxon>
    </lineage>
</organism>
<feature type="transmembrane region" description="Helical" evidence="1">
    <location>
        <begin position="6"/>
        <end position="23"/>
    </location>
</feature>
<keyword evidence="3" id="KW-1185">Reference proteome</keyword>
<dbReference type="Pfam" id="PF03956">
    <property type="entry name" value="Lys_export"/>
    <property type="match status" value="1"/>
</dbReference>